<evidence type="ECO:0000259" key="1">
    <source>
        <dbReference type="SMART" id="SM00470"/>
    </source>
</evidence>
<dbReference type="InterPro" id="IPR036086">
    <property type="entry name" value="ParB/Sulfiredoxin_sf"/>
</dbReference>
<reference evidence="2" key="1">
    <citation type="journal article" date="2021" name="Proc. Natl. Acad. Sci. U.S.A.">
        <title>A Catalog of Tens of Thousands of Viruses from Human Metagenomes Reveals Hidden Associations with Chronic Diseases.</title>
        <authorList>
            <person name="Tisza M.J."/>
            <person name="Buck C.B."/>
        </authorList>
    </citation>
    <scope>NUCLEOTIDE SEQUENCE</scope>
    <source>
        <strain evidence="2">Ct0uL16</strain>
    </source>
</reference>
<dbReference type="InterPro" id="IPR050336">
    <property type="entry name" value="Chromosome_partition/occlusion"/>
</dbReference>
<dbReference type="Gene3D" id="3.90.1530.10">
    <property type="entry name" value="Conserved hypothetical protein from pyrococcus furiosus pfu- 392566-001, ParB domain"/>
    <property type="match status" value="1"/>
</dbReference>
<dbReference type="SMART" id="SM00470">
    <property type="entry name" value="ParB"/>
    <property type="match status" value="1"/>
</dbReference>
<protein>
    <submittedName>
        <fullName evidence="2">ParB protein</fullName>
    </submittedName>
</protein>
<dbReference type="PANTHER" id="PTHR33375:SF1">
    <property type="entry name" value="CHROMOSOME-PARTITIONING PROTEIN PARB-RELATED"/>
    <property type="match status" value="1"/>
</dbReference>
<feature type="domain" description="ParB-like N-terminal" evidence="1">
    <location>
        <begin position="8"/>
        <end position="93"/>
    </location>
</feature>
<sequence>MNNEFNVIEIDISSITPYKNNPRNNEKAIDYVAESIKNFGFRVPIIIDKDNVIVAGHTRYKAAKQLEIKKVPCIVISDLTPEQIRAFRIADNKVSEYSTWNEEMLRKELLNLSDFELQSIGFQDWELDNLLNPLSDDDINDFFVDKEVTEKEPKLIKCPYCGEEFEQ</sequence>
<dbReference type="SUPFAM" id="SSF110849">
    <property type="entry name" value="ParB/Sulfiredoxin"/>
    <property type="match status" value="1"/>
</dbReference>
<dbReference type="InterPro" id="IPR003115">
    <property type="entry name" value="ParB_N"/>
</dbReference>
<proteinExistence type="predicted"/>
<organism evidence="2">
    <name type="scientific">Siphoviridae sp. ct0uL16</name>
    <dbReference type="NCBI Taxonomy" id="2825299"/>
    <lineage>
        <taxon>Viruses</taxon>
        <taxon>Duplodnaviria</taxon>
        <taxon>Heunggongvirae</taxon>
        <taxon>Uroviricota</taxon>
        <taxon>Caudoviricetes</taxon>
    </lineage>
</organism>
<dbReference type="EMBL" id="BK015578">
    <property type="protein sequence ID" value="DAE14249.1"/>
    <property type="molecule type" value="Genomic_DNA"/>
</dbReference>
<dbReference type="PANTHER" id="PTHR33375">
    <property type="entry name" value="CHROMOSOME-PARTITIONING PROTEIN PARB-RELATED"/>
    <property type="match status" value="1"/>
</dbReference>
<evidence type="ECO:0000313" key="2">
    <source>
        <dbReference type="EMBL" id="DAE14249.1"/>
    </source>
</evidence>
<accession>A0A8S5Q5X1</accession>
<dbReference type="Pfam" id="PF02195">
    <property type="entry name" value="ParB_N"/>
    <property type="match status" value="1"/>
</dbReference>
<dbReference type="CDD" id="cd16402">
    <property type="entry name" value="ParB_N_like_MT"/>
    <property type="match status" value="1"/>
</dbReference>
<dbReference type="GO" id="GO:0007059">
    <property type="term" value="P:chromosome segregation"/>
    <property type="evidence" value="ECO:0007669"/>
    <property type="project" value="TreeGrafter"/>
</dbReference>
<dbReference type="GO" id="GO:0045881">
    <property type="term" value="P:positive regulation of sporulation resulting in formation of a cellular spore"/>
    <property type="evidence" value="ECO:0007669"/>
    <property type="project" value="TreeGrafter"/>
</dbReference>
<name>A0A8S5Q5X1_9CAUD</name>